<evidence type="ECO:0000313" key="1">
    <source>
        <dbReference type="EMBL" id="CAE7936474.1"/>
    </source>
</evidence>
<dbReference type="Proteomes" id="UP000601435">
    <property type="component" value="Unassembled WGS sequence"/>
</dbReference>
<reference evidence="1" key="1">
    <citation type="submission" date="2021-02" db="EMBL/GenBank/DDBJ databases">
        <authorList>
            <person name="Dougan E. K."/>
            <person name="Rhodes N."/>
            <person name="Thang M."/>
            <person name="Chan C."/>
        </authorList>
    </citation>
    <scope>NUCLEOTIDE SEQUENCE</scope>
</reference>
<comment type="caution">
    <text evidence="1">The sequence shown here is derived from an EMBL/GenBank/DDBJ whole genome shotgun (WGS) entry which is preliminary data.</text>
</comment>
<dbReference type="EMBL" id="CAJNJA010084097">
    <property type="protein sequence ID" value="CAE7936474.1"/>
    <property type="molecule type" value="Genomic_DNA"/>
</dbReference>
<proteinExistence type="predicted"/>
<evidence type="ECO:0000313" key="2">
    <source>
        <dbReference type="Proteomes" id="UP000601435"/>
    </source>
</evidence>
<keyword evidence="2" id="KW-1185">Reference proteome</keyword>
<name>A0A813C4G1_9DINO</name>
<accession>A0A813C4G1</accession>
<protein>
    <submittedName>
        <fullName evidence="1">Mas protein</fullName>
    </submittedName>
</protein>
<organism evidence="1 2">
    <name type="scientific">Symbiodinium necroappetens</name>
    <dbReference type="NCBI Taxonomy" id="1628268"/>
    <lineage>
        <taxon>Eukaryota</taxon>
        <taxon>Sar</taxon>
        <taxon>Alveolata</taxon>
        <taxon>Dinophyceae</taxon>
        <taxon>Suessiales</taxon>
        <taxon>Symbiodiniaceae</taxon>
        <taxon>Symbiodinium</taxon>
    </lineage>
</organism>
<dbReference type="AlphaFoldDB" id="A0A813C4G1"/>
<gene>
    <name evidence="1" type="primary">mas</name>
    <name evidence="1" type="ORF">SNEC2469_LOCUS32787</name>
</gene>
<sequence length="214" mass="23638">MAYLREDFTSREQRDLMSVSSDVLFADPLGVREGPGDRKPSHMDYGGITQPGPLHASRGGLDSEFVYSDRYGYNGGGLKGGGAGYRRHLDEEEYTPKEYRASQYAVPRDEVLEPEDYGVQLQETLGHFGSYLWSFVAGGRQCCSMRDRNRKEDVEALACQGDVLGESGLSKNSRGFVLALHAFSFSPRGVVQVLTCVLVTLVCVCADHRIVDAR</sequence>